<dbReference type="SUPFAM" id="SSF53098">
    <property type="entry name" value="Ribonuclease H-like"/>
    <property type="match status" value="1"/>
</dbReference>
<dbReference type="Pfam" id="PF13456">
    <property type="entry name" value="RVT_3"/>
    <property type="match status" value="1"/>
</dbReference>
<feature type="domain" description="RNase H type-1" evidence="2">
    <location>
        <begin position="32"/>
        <end position="134"/>
    </location>
</feature>
<name>A0AAU9RU39_THLAR</name>
<dbReference type="GO" id="GO:0004523">
    <property type="term" value="F:RNA-DNA hybrid ribonuclease activity"/>
    <property type="evidence" value="ECO:0007669"/>
    <property type="project" value="InterPro"/>
</dbReference>
<dbReference type="Proteomes" id="UP000836841">
    <property type="component" value="Chromosome 3"/>
</dbReference>
<dbReference type="Gene3D" id="3.30.420.10">
    <property type="entry name" value="Ribonuclease H-like superfamily/Ribonuclease H"/>
    <property type="match status" value="1"/>
</dbReference>
<reference evidence="3 4" key="1">
    <citation type="submission" date="2022-03" db="EMBL/GenBank/DDBJ databases">
        <authorList>
            <person name="Nunn A."/>
            <person name="Chopra R."/>
            <person name="Nunn A."/>
            <person name="Contreras Garrido A."/>
        </authorList>
    </citation>
    <scope>NUCLEOTIDE SEQUENCE [LARGE SCALE GENOMIC DNA]</scope>
</reference>
<evidence type="ECO:0000313" key="3">
    <source>
        <dbReference type="EMBL" id="CAH2051401.1"/>
    </source>
</evidence>
<feature type="compositionally biased region" description="Basic and acidic residues" evidence="1">
    <location>
        <begin position="18"/>
        <end position="33"/>
    </location>
</feature>
<dbReference type="EMBL" id="OU466859">
    <property type="protein sequence ID" value="CAH2051401.1"/>
    <property type="molecule type" value="Genomic_DNA"/>
</dbReference>
<dbReference type="AlphaFoldDB" id="A0AAU9RU39"/>
<gene>
    <name evidence="3" type="ORF">TAV2_LOCUS9462</name>
</gene>
<dbReference type="InterPro" id="IPR002156">
    <property type="entry name" value="RNaseH_domain"/>
</dbReference>
<dbReference type="InterPro" id="IPR012337">
    <property type="entry name" value="RNaseH-like_sf"/>
</dbReference>
<dbReference type="InterPro" id="IPR044730">
    <property type="entry name" value="RNase_H-like_dom_plant"/>
</dbReference>
<dbReference type="InterPro" id="IPR036397">
    <property type="entry name" value="RNaseH_sf"/>
</dbReference>
<dbReference type="CDD" id="cd06222">
    <property type="entry name" value="RNase_H_like"/>
    <property type="match status" value="1"/>
</dbReference>
<proteinExistence type="predicted"/>
<evidence type="ECO:0000313" key="4">
    <source>
        <dbReference type="Proteomes" id="UP000836841"/>
    </source>
</evidence>
<keyword evidence="4" id="KW-1185">Reference proteome</keyword>
<dbReference type="PANTHER" id="PTHR47074:SF11">
    <property type="entry name" value="REVERSE TRANSCRIPTASE-LIKE PROTEIN"/>
    <property type="match status" value="1"/>
</dbReference>
<organism evidence="3 4">
    <name type="scientific">Thlaspi arvense</name>
    <name type="common">Field penny-cress</name>
    <dbReference type="NCBI Taxonomy" id="13288"/>
    <lineage>
        <taxon>Eukaryota</taxon>
        <taxon>Viridiplantae</taxon>
        <taxon>Streptophyta</taxon>
        <taxon>Embryophyta</taxon>
        <taxon>Tracheophyta</taxon>
        <taxon>Spermatophyta</taxon>
        <taxon>Magnoliopsida</taxon>
        <taxon>eudicotyledons</taxon>
        <taxon>Gunneridae</taxon>
        <taxon>Pentapetalae</taxon>
        <taxon>rosids</taxon>
        <taxon>malvids</taxon>
        <taxon>Brassicales</taxon>
        <taxon>Brassicaceae</taxon>
        <taxon>Thlaspideae</taxon>
        <taxon>Thlaspi</taxon>
    </lineage>
</organism>
<evidence type="ECO:0000256" key="1">
    <source>
        <dbReference type="SAM" id="MobiDB-lite"/>
    </source>
</evidence>
<protein>
    <recommendedName>
        <fullName evidence="2">RNase H type-1 domain-containing protein</fullName>
    </recommendedName>
</protein>
<dbReference type="InterPro" id="IPR052929">
    <property type="entry name" value="RNase_H-like_EbsB-rel"/>
</dbReference>
<dbReference type="GO" id="GO:0003676">
    <property type="term" value="F:nucleic acid binding"/>
    <property type="evidence" value="ECO:0007669"/>
    <property type="project" value="InterPro"/>
</dbReference>
<feature type="region of interest" description="Disordered" evidence="1">
    <location>
        <begin position="1"/>
        <end position="33"/>
    </location>
</feature>
<sequence length="138" mass="15043">MEGSPGTGDPVATNDCSRSTHSESPKSDYCKTDGAWHEERKIRGIGWTFHRANQSKLAQDSKAQRFVASPLVAEALAVRLALRHGLSMGITNMQVASDALQLVNAINSGSWLSEIYGILQDIPHLSKCFVDVKFISIT</sequence>
<accession>A0AAU9RU39</accession>
<evidence type="ECO:0000259" key="2">
    <source>
        <dbReference type="Pfam" id="PF13456"/>
    </source>
</evidence>
<dbReference type="PANTHER" id="PTHR47074">
    <property type="entry name" value="BNAC02G40300D PROTEIN"/>
    <property type="match status" value="1"/>
</dbReference>